<dbReference type="PANTHER" id="PTHR24320:SF148">
    <property type="entry name" value="NAD(P)-BINDING ROSSMANN-FOLD SUPERFAMILY PROTEIN"/>
    <property type="match status" value="1"/>
</dbReference>
<dbReference type="Pfam" id="PF00106">
    <property type="entry name" value="adh_short"/>
    <property type="match status" value="1"/>
</dbReference>
<evidence type="ECO:0000256" key="2">
    <source>
        <dbReference type="ARBA" id="ARBA00023002"/>
    </source>
</evidence>
<dbReference type="Gene3D" id="3.40.50.720">
    <property type="entry name" value="NAD(P)-binding Rossmann-like Domain"/>
    <property type="match status" value="1"/>
</dbReference>
<dbReference type="OrthoDB" id="109589at2"/>
<dbReference type="AlphaFoldDB" id="A0A5E4U454"/>
<dbReference type="PANTHER" id="PTHR24320">
    <property type="entry name" value="RETINOL DEHYDROGENASE"/>
    <property type="match status" value="1"/>
</dbReference>
<dbReference type="SUPFAM" id="SSF51735">
    <property type="entry name" value="NAD(P)-binding Rossmann-fold domains"/>
    <property type="match status" value="1"/>
</dbReference>
<dbReference type="Proteomes" id="UP000414233">
    <property type="component" value="Unassembled WGS sequence"/>
</dbReference>
<accession>A0A5E4U454</accession>
<evidence type="ECO:0000256" key="1">
    <source>
        <dbReference type="ARBA" id="ARBA00006484"/>
    </source>
</evidence>
<dbReference type="GO" id="GO:0016491">
    <property type="term" value="F:oxidoreductase activity"/>
    <property type="evidence" value="ECO:0007669"/>
    <property type="project" value="UniProtKB-KW"/>
</dbReference>
<sequence length="323" mass="34224">MLSSSFGLPQGATLTAEEVCAGIRLHGKLAVITGASTGLGKETARALALAGAHVFLGGRDEQALMTAKRDISTFSLSTEISVHRLDLMSASSVCAFTKAVESLGRPVDILICNAGIMACPLWRSETGIEAQFMTNYVGHALLTSRLCPLLRSAGRARFVSLSSCAHHLASVDLADLSYRHRAYDRWSAYGQSKTAAALLAVQVYRKLGQDGVTALTVHPGMSKTELGRFLLEEEKAAMAQLTCSVGSTSLWKSAAAGAATSVWAATAAEFEGVGPAYLEDCAVAPLITQPNFQYGVMPYALDETLAQDLWHATEQLLGTTLPL</sequence>
<reference evidence="3 4" key="1">
    <citation type="submission" date="2019-08" db="EMBL/GenBank/DDBJ databases">
        <authorList>
            <person name="Peeters C."/>
        </authorList>
    </citation>
    <scope>NUCLEOTIDE SEQUENCE [LARGE SCALE GENOMIC DNA]</scope>
    <source>
        <strain evidence="3 4">LMG 30175</strain>
    </source>
</reference>
<evidence type="ECO:0000313" key="3">
    <source>
        <dbReference type="EMBL" id="VVD94353.1"/>
    </source>
</evidence>
<dbReference type="EMBL" id="CABPRZ010000006">
    <property type="protein sequence ID" value="VVD94353.1"/>
    <property type="molecule type" value="Genomic_DNA"/>
</dbReference>
<dbReference type="RefSeq" id="WP_150696660.1">
    <property type="nucleotide sequence ID" value="NZ_CABPRZ010000006.1"/>
</dbReference>
<organism evidence="3 4">
    <name type="scientific">Pandoraea terrae</name>
    <dbReference type="NCBI Taxonomy" id="1537710"/>
    <lineage>
        <taxon>Bacteria</taxon>
        <taxon>Pseudomonadati</taxon>
        <taxon>Pseudomonadota</taxon>
        <taxon>Betaproteobacteria</taxon>
        <taxon>Burkholderiales</taxon>
        <taxon>Burkholderiaceae</taxon>
        <taxon>Pandoraea</taxon>
    </lineage>
</organism>
<gene>
    <name evidence="3" type="ORF">PTE30175_01722</name>
</gene>
<dbReference type="InterPro" id="IPR002347">
    <property type="entry name" value="SDR_fam"/>
</dbReference>
<proteinExistence type="inferred from homology"/>
<name>A0A5E4U454_9BURK</name>
<dbReference type="InterPro" id="IPR036291">
    <property type="entry name" value="NAD(P)-bd_dom_sf"/>
</dbReference>
<keyword evidence="4" id="KW-1185">Reference proteome</keyword>
<evidence type="ECO:0000313" key="4">
    <source>
        <dbReference type="Proteomes" id="UP000414233"/>
    </source>
</evidence>
<keyword evidence="2" id="KW-0560">Oxidoreductase</keyword>
<comment type="similarity">
    <text evidence="1">Belongs to the short-chain dehydrogenases/reductases (SDR) family.</text>
</comment>
<protein>
    <submittedName>
        <fullName evidence="3">Short-chain dehydrogenase</fullName>
    </submittedName>
</protein>
<dbReference type="PRINTS" id="PR00081">
    <property type="entry name" value="GDHRDH"/>
</dbReference>